<dbReference type="Pfam" id="PF00003">
    <property type="entry name" value="7tm_3"/>
    <property type="match status" value="1"/>
</dbReference>
<keyword evidence="7" id="KW-0297">G-protein coupled receptor</keyword>
<evidence type="ECO:0000256" key="1">
    <source>
        <dbReference type="ARBA" id="ARBA00004651"/>
    </source>
</evidence>
<dbReference type="FunFam" id="3.40.50.2300:FF:000016">
    <property type="entry name" value="Taste 1 receptor member 2"/>
    <property type="match status" value="1"/>
</dbReference>
<dbReference type="InterPro" id="IPR004073">
    <property type="entry name" value="GPCR_3_vmron_rcpt_2"/>
</dbReference>
<evidence type="ECO:0000256" key="7">
    <source>
        <dbReference type="ARBA" id="ARBA00023040"/>
    </source>
</evidence>
<dbReference type="Proteomes" id="UP000008672">
    <property type="component" value="Unassembled WGS sequence"/>
</dbReference>
<dbReference type="PANTHER" id="PTHR24061">
    <property type="entry name" value="CALCIUM-SENSING RECEPTOR-RELATED"/>
    <property type="match status" value="1"/>
</dbReference>
<dbReference type="InterPro" id="IPR000337">
    <property type="entry name" value="GPCR_3"/>
</dbReference>
<dbReference type="OMA" id="HEIHTFR"/>
<feature type="chain" id="PRO_5003579735" description="G-protein coupled receptors family 3 profile domain-containing protein" evidence="13">
    <location>
        <begin position="29"/>
        <end position="864"/>
    </location>
</feature>
<comment type="subcellular location">
    <subcellularLocation>
        <location evidence="1">Cell membrane</location>
        <topology evidence="1">Multi-pass membrane protein</topology>
    </subcellularLocation>
</comment>
<dbReference type="Gene3D" id="2.10.50.30">
    <property type="entry name" value="GPCR, family 3, nine cysteines domain"/>
    <property type="match status" value="1"/>
</dbReference>
<evidence type="ECO:0000256" key="13">
    <source>
        <dbReference type="SAM" id="SignalP"/>
    </source>
</evidence>
<dbReference type="InterPro" id="IPR017978">
    <property type="entry name" value="GPCR_3_C"/>
</dbReference>
<evidence type="ECO:0000256" key="6">
    <source>
        <dbReference type="ARBA" id="ARBA00022989"/>
    </source>
</evidence>
<evidence type="ECO:0000256" key="3">
    <source>
        <dbReference type="ARBA" id="ARBA00022475"/>
    </source>
</evidence>
<dbReference type="CDD" id="cd15283">
    <property type="entry name" value="7tmC_V2R_pheromone"/>
    <property type="match status" value="1"/>
</dbReference>
<evidence type="ECO:0000256" key="5">
    <source>
        <dbReference type="ARBA" id="ARBA00022729"/>
    </source>
</evidence>
<feature type="domain" description="G-protein coupled receptors family 3 profile" evidence="14">
    <location>
        <begin position="601"/>
        <end position="864"/>
    </location>
</feature>
<keyword evidence="5 13" id="KW-0732">Signal</keyword>
<feature type="transmembrane region" description="Helical" evidence="12">
    <location>
        <begin position="601"/>
        <end position="626"/>
    </location>
</feature>
<dbReference type="GO" id="GO:0004930">
    <property type="term" value="F:G protein-coupled receptor activity"/>
    <property type="evidence" value="ECO:0007669"/>
    <property type="project" value="UniProtKB-KW"/>
</dbReference>
<feature type="transmembrane region" description="Helical" evidence="12">
    <location>
        <begin position="716"/>
        <end position="734"/>
    </location>
</feature>
<dbReference type="InterPro" id="IPR011500">
    <property type="entry name" value="GPCR_3_9-Cys_dom"/>
</dbReference>
<name>H3AA03_LATCH</name>
<keyword evidence="6 12" id="KW-1133">Transmembrane helix</keyword>
<dbReference type="InParanoid" id="H3AA03"/>
<evidence type="ECO:0000313" key="15">
    <source>
        <dbReference type="Ensembl" id="ENSLACP00000006474.1"/>
    </source>
</evidence>
<dbReference type="PRINTS" id="PR01535">
    <property type="entry name" value="VOMERONASL2R"/>
</dbReference>
<keyword evidence="9" id="KW-0675">Receptor</keyword>
<keyword evidence="16" id="KW-1185">Reference proteome</keyword>
<dbReference type="GeneTree" id="ENSGT00950000182788"/>
<dbReference type="eggNOG" id="KOG1056">
    <property type="taxonomic scope" value="Eukaryota"/>
</dbReference>
<dbReference type="Pfam" id="PF07562">
    <property type="entry name" value="NCD3G"/>
    <property type="match status" value="1"/>
</dbReference>
<keyword evidence="11" id="KW-0807">Transducer</keyword>
<evidence type="ECO:0000256" key="11">
    <source>
        <dbReference type="ARBA" id="ARBA00023224"/>
    </source>
</evidence>
<evidence type="ECO:0000256" key="12">
    <source>
        <dbReference type="SAM" id="Phobius"/>
    </source>
</evidence>
<dbReference type="InterPro" id="IPR038550">
    <property type="entry name" value="GPCR_3_9-Cys_sf"/>
</dbReference>
<dbReference type="PANTHER" id="PTHR24061:SF0">
    <property type="entry name" value="C-FAMILY ODORANT RECEPTOR OLFCT1"/>
    <property type="match status" value="1"/>
</dbReference>
<feature type="transmembrane region" description="Helical" evidence="12">
    <location>
        <begin position="760"/>
        <end position="783"/>
    </location>
</feature>
<evidence type="ECO:0000256" key="8">
    <source>
        <dbReference type="ARBA" id="ARBA00023136"/>
    </source>
</evidence>
<dbReference type="PROSITE" id="PS50259">
    <property type="entry name" value="G_PROTEIN_RECEP_F3_4"/>
    <property type="match status" value="1"/>
</dbReference>
<keyword evidence="4 12" id="KW-0812">Transmembrane</keyword>
<comment type="similarity">
    <text evidence="2">Belongs to the G-protein coupled receptor 3 family.</text>
</comment>
<dbReference type="InterPro" id="IPR028082">
    <property type="entry name" value="Peripla_BP_I"/>
</dbReference>
<dbReference type="InterPro" id="IPR017979">
    <property type="entry name" value="GPCR_3_CS"/>
</dbReference>
<accession>H3AA03</accession>
<evidence type="ECO:0000259" key="14">
    <source>
        <dbReference type="PROSITE" id="PS50259"/>
    </source>
</evidence>
<dbReference type="HOGENOM" id="CLU_005389_5_1_1"/>
<keyword evidence="3" id="KW-1003">Cell membrane</keyword>
<keyword evidence="10" id="KW-0325">Glycoprotein</keyword>
<dbReference type="Pfam" id="PF01094">
    <property type="entry name" value="ANF_receptor"/>
    <property type="match status" value="1"/>
</dbReference>
<dbReference type="PROSITE" id="PS00981">
    <property type="entry name" value="G_PROTEIN_RECEP_F3_3"/>
    <property type="match status" value="1"/>
</dbReference>
<dbReference type="InterPro" id="IPR001828">
    <property type="entry name" value="ANF_lig-bd_rcpt"/>
</dbReference>
<dbReference type="InterPro" id="IPR000068">
    <property type="entry name" value="GPCR_3_Ca_sens_rcpt-rel"/>
</dbReference>
<organism evidence="15 16">
    <name type="scientific">Latimeria chalumnae</name>
    <name type="common">Coelacanth</name>
    <dbReference type="NCBI Taxonomy" id="7897"/>
    <lineage>
        <taxon>Eukaryota</taxon>
        <taxon>Metazoa</taxon>
        <taxon>Chordata</taxon>
        <taxon>Craniata</taxon>
        <taxon>Vertebrata</taxon>
        <taxon>Euteleostomi</taxon>
        <taxon>Coelacanthiformes</taxon>
        <taxon>Coelacanthidae</taxon>
        <taxon>Latimeria</taxon>
    </lineage>
</organism>
<reference evidence="15" key="3">
    <citation type="submission" date="2025-09" db="UniProtKB">
        <authorList>
            <consortium name="Ensembl"/>
        </authorList>
    </citation>
    <scope>IDENTIFICATION</scope>
</reference>
<feature type="signal peptide" evidence="13">
    <location>
        <begin position="1"/>
        <end position="28"/>
    </location>
</feature>
<dbReference type="Ensembl" id="ENSLACT00000006527.1">
    <property type="protein sequence ID" value="ENSLACP00000006474.1"/>
    <property type="gene ID" value="ENSLACG00000005742.1"/>
</dbReference>
<reference evidence="15" key="2">
    <citation type="submission" date="2025-08" db="UniProtKB">
        <authorList>
            <consortium name="Ensembl"/>
        </authorList>
    </citation>
    <scope>IDENTIFICATION</scope>
</reference>
<feature type="transmembrane region" description="Helical" evidence="12">
    <location>
        <begin position="672"/>
        <end position="695"/>
    </location>
</feature>
<sequence>ISFFSIIMLSKILSCLLFCAVVCEGVLAGCMLPHLNPKGVFKDGDVIIGGIYHIKILDSVTENLFTEKPKPQRCGRFRIRPYRWLQAMIFAIEEINQSSSLLPNITLGYGFDSCHIVSRALEGSMWLITGQEEPVPNYRCRPRTPLAAIIGDAPSIISIPMARLLGVYKYPQISYFSTVTLLSNRHQFPSFFRTIPTDHFLSLGLVKLVKYFGWTWVGVLATDSDDGEIGSQTLSKQLSQAGICTAFSEVIPIVHSMKETLRIVEVIKKSTANVIIAITFDAFLIPLTEEVVRQNITGKMWIASAAWSISTSLFNNHLAGTIGLAVRNRDIPGLKEYLLRLHPFTSKNNMYIETFWEDIIGCKWPDTDGNQTAANSKFDDGIQSCTGRENLGELNNAFVDMSNLGVTYNSYIAAYAVAHALHDLNSCKPGEGPFVNESCADIHDFEPWQLLHYFRNVHFKNKNGDDVYFDSNGDPPAQYDILNWHLIPDGSLIYVKVGSMDFSAPQGQNFIINESAIVWNGCQTQTPRSVCSESCPFGYRKAPQNNQPICCFDCIPCSEGEISNQTDSSDCLKCPDDHWSNDRRDRCIPKPIEFLSYEEPLGATLAAISTFSSLLPAVILLIFIKYRETPIVKANNRGLSYLLLLALTLCFLCSLVFIGYPIKVTCMLRQTAFGIVFALGVSCVLAKTMMVVIAFHATKPNSNLKKWVGPKLPNGIVFVCTVIQITICITWLSHSSPFPEKNMKSQIGVIIIECNEGSTTAFWCMLGYMGLLAIVSFIVAFLARNLPDSFNEAKLITFSMLFFLSVWLAFIPAYLSAQGKYMVAVEIFAILASSAGLMACIFFPKCYIILLHPDRNTRYYVNEK</sequence>
<reference evidence="16" key="1">
    <citation type="submission" date="2011-08" db="EMBL/GenBank/DDBJ databases">
        <title>The draft genome of Latimeria chalumnae.</title>
        <authorList>
            <person name="Di Palma F."/>
            <person name="Alfoldi J."/>
            <person name="Johnson J."/>
            <person name="Berlin A."/>
            <person name="Gnerre S."/>
            <person name="Jaffe D."/>
            <person name="MacCallum I."/>
            <person name="Young S."/>
            <person name="Walker B.J."/>
            <person name="Lander E."/>
            <person name="Lindblad-Toh K."/>
        </authorList>
    </citation>
    <scope>NUCLEOTIDE SEQUENCE [LARGE SCALE GENOMIC DNA]</scope>
    <source>
        <strain evidence="16">Wild caught</strain>
    </source>
</reference>
<dbReference type="SUPFAM" id="SSF53822">
    <property type="entry name" value="Periplasmic binding protein-like I"/>
    <property type="match status" value="1"/>
</dbReference>
<evidence type="ECO:0000313" key="16">
    <source>
        <dbReference type="Proteomes" id="UP000008672"/>
    </source>
</evidence>
<dbReference type="PRINTS" id="PR00248">
    <property type="entry name" value="GPCRMGR"/>
</dbReference>
<dbReference type="GO" id="GO:0005886">
    <property type="term" value="C:plasma membrane"/>
    <property type="evidence" value="ECO:0007669"/>
    <property type="project" value="UniProtKB-SubCell"/>
</dbReference>
<keyword evidence="8 12" id="KW-0472">Membrane</keyword>
<evidence type="ECO:0000256" key="10">
    <source>
        <dbReference type="ARBA" id="ARBA00023180"/>
    </source>
</evidence>
<evidence type="ECO:0000256" key="2">
    <source>
        <dbReference type="ARBA" id="ARBA00007242"/>
    </source>
</evidence>
<dbReference type="EMBL" id="AFYH01239788">
    <property type="status" value="NOT_ANNOTATED_CDS"/>
    <property type="molecule type" value="Genomic_DNA"/>
</dbReference>
<evidence type="ECO:0000256" key="9">
    <source>
        <dbReference type="ARBA" id="ARBA00023170"/>
    </source>
</evidence>
<proteinExistence type="inferred from homology"/>
<dbReference type="AlphaFoldDB" id="H3AA03"/>
<evidence type="ECO:0000256" key="4">
    <source>
        <dbReference type="ARBA" id="ARBA00022692"/>
    </source>
</evidence>
<feature type="transmembrane region" description="Helical" evidence="12">
    <location>
        <begin position="827"/>
        <end position="850"/>
    </location>
</feature>
<dbReference type="Gene3D" id="3.40.50.2300">
    <property type="match status" value="2"/>
</dbReference>
<dbReference type="FunFam" id="2.10.50.30:FF:000002">
    <property type="entry name" value="Vomeronasal 2 receptor, h1"/>
    <property type="match status" value="1"/>
</dbReference>
<protein>
    <recommendedName>
        <fullName evidence="14">G-protein coupled receptors family 3 profile domain-containing protein</fullName>
    </recommendedName>
</protein>
<feature type="transmembrane region" description="Helical" evidence="12">
    <location>
        <begin position="638"/>
        <end position="660"/>
    </location>
</feature>
<feature type="transmembrane region" description="Helical" evidence="12">
    <location>
        <begin position="795"/>
        <end position="815"/>
    </location>
</feature>